<evidence type="ECO:0000256" key="1">
    <source>
        <dbReference type="ARBA" id="ARBA00006432"/>
    </source>
</evidence>
<evidence type="ECO:0000313" key="6">
    <source>
        <dbReference type="Proteomes" id="UP000707071"/>
    </source>
</evidence>
<protein>
    <recommendedName>
        <fullName evidence="7">4-coumarate--CoA ligase</fullName>
    </recommendedName>
</protein>
<feature type="domain" description="AMP-dependent synthetase/ligase" evidence="3">
    <location>
        <begin position="69"/>
        <end position="432"/>
    </location>
</feature>
<evidence type="ECO:0008006" key="7">
    <source>
        <dbReference type="Google" id="ProtNLM"/>
    </source>
</evidence>
<dbReference type="PANTHER" id="PTHR24096">
    <property type="entry name" value="LONG-CHAIN-FATTY-ACID--COA LIGASE"/>
    <property type="match status" value="1"/>
</dbReference>
<dbReference type="EMBL" id="SRRH01000190">
    <property type="protein sequence ID" value="KAG6295560.1"/>
    <property type="molecule type" value="Genomic_DNA"/>
</dbReference>
<accession>A0A9P7QI97</accession>
<dbReference type="AlphaFoldDB" id="A0A9P7QI97"/>
<gene>
    <name evidence="5" type="ORF">E4U09_002128</name>
</gene>
<reference evidence="5 6" key="1">
    <citation type="journal article" date="2020" name="bioRxiv">
        <title>Whole genome comparisons of ergot fungi reveals the divergence and evolution of species within the genus Claviceps are the result of varying mechanisms driving genome evolution and host range expansion.</title>
        <authorList>
            <person name="Wyka S.A."/>
            <person name="Mondo S.J."/>
            <person name="Liu M."/>
            <person name="Dettman J."/>
            <person name="Nalam V."/>
            <person name="Broders K.D."/>
        </authorList>
    </citation>
    <scope>NUCLEOTIDE SEQUENCE [LARGE SCALE GENOMIC DNA]</scope>
    <source>
        <strain evidence="5 6">Clav52</strain>
    </source>
</reference>
<proteinExistence type="inferred from homology"/>
<organism evidence="5 6">
    <name type="scientific">Claviceps aff. purpurea</name>
    <dbReference type="NCBI Taxonomy" id="1967640"/>
    <lineage>
        <taxon>Eukaryota</taxon>
        <taxon>Fungi</taxon>
        <taxon>Dikarya</taxon>
        <taxon>Ascomycota</taxon>
        <taxon>Pezizomycotina</taxon>
        <taxon>Sordariomycetes</taxon>
        <taxon>Hypocreomycetidae</taxon>
        <taxon>Hypocreales</taxon>
        <taxon>Clavicipitaceae</taxon>
        <taxon>Claviceps</taxon>
    </lineage>
</organism>
<dbReference type="InterPro" id="IPR025110">
    <property type="entry name" value="AMP-bd_C"/>
</dbReference>
<evidence type="ECO:0000256" key="2">
    <source>
        <dbReference type="ARBA" id="ARBA00022598"/>
    </source>
</evidence>
<dbReference type="InterPro" id="IPR045851">
    <property type="entry name" value="AMP-bd_C_sf"/>
</dbReference>
<sequence>MLHGREARREVPNTGCQKLANMIFSSRYQLDIPDVDVLTYLFATDAPRVDSDSFVFVDAERPTLGLRRAELESSVKRLAGGLREKCNVQNGDVVLVYTENSTWYPVIILGAICSGGVFTGANPGYTSTELAHQLKISGARCIFTDSERLNSTLQAVKAVGLPSSCIVLVENGDQPAKDGDENGFCSMHDLLACAPYSWEVVKEREVLADKIAVLNFSSGTTGSPKACMITHRNLVANAEQQLHLDDVAQKRSSDARYIAHNIHCAFLPFYHASGLIFYCIMNLRRPCTTVVMRKFSLRLLLGTIHRFRVTYLFLAPPVVVMLAKSDLLARHDLSSVKFLFCGAAPLKPELSKKLETIFSGGKARSRQGWGMTEATMAVTLFAPDEFDPSYRGVGYLVPNMEMKIIGHHGQPVGCNEEGEAVIRGPNIFKGYYENPNATRQAWTEDGWMKTGDVVIIDESGLLTVVNRKKELIKVKGFQVAPSELEGHLLEHDGVKDCAVIRVTRDGQEHPQAHIVPRDGTVTAASIMNFMNQRLSAYKRLTGGIVFTEAIPKSASGKILHRMLRDPHSKSSARL</sequence>
<dbReference type="Gene3D" id="3.40.50.12780">
    <property type="entry name" value="N-terminal domain of ligase-like"/>
    <property type="match status" value="1"/>
</dbReference>
<dbReference type="InterPro" id="IPR020845">
    <property type="entry name" value="AMP-binding_CS"/>
</dbReference>
<dbReference type="InterPro" id="IPR042099">
    <property type="entry name" value="ANL_N_sf"/>
</dbReference>
<evidence type="ECO:0000313" key="5">
    <source>
        <dbReference type="EMBL" id="KAG6295560.1"/>
    </source>
</evidence>
<dbReference type="Pfam" id="PF00501">
    <property type="entry name" value="AMP-binding"/>
    <property type="match status" value="1"/>
</dbReference>
<dbReference type="Proteomes" id="UP000707071">
    <property type="component" value="Unassembled WGS sequence"/>
</dbReference>
<dbReference type="CDD" id="cd05911">
    <property type="entry name" value="Firefly_Luc_like"/>
    <property type="match status" value="1"/>
</dbReference>
<feature type="domain" description="AMP-binding enzyme C-terminal" evidence="4">
    <location>
        <begin position="483"/>
        <end position="557"/>
    </location>
</feature>
<dbReference type="PROSITE" id="PS00455">
    <property type="entry name" value="AMP_BINDING"/>
    <property type="match status" value="1"/>
</dbReference>
<comment type="similarity">
    <text evidence="1">Belongs to the ATP-dependent AMP-binding enzyme family.</text>
</comment>
<keyword evidence="6" id="KW-1185">Reference proteome</keyword>
<dbReference type="SUPFAM" id="SSF56801">
    <property type="entry name" value="Acetyl-CoA synthetase-like"/>
    <property type="match status" value="1"/>
</dbReference>
<dbReference type="PANTHER" id="PTHR24096:SF149">
    <property type="entry name" value="AMP-BINDING DOMAIN-CONTAINING PROTEIN-RELATED"/>
    <property type="match status" value="1"/>
</dbReference>
<evidence type="ECO:0000259" key="4">
    <source>
        <dbReference type="Pfam" id="PF13193"/>
    </source>
</evidence>
<dbReference type="Gene3D" id="3.30.300.30">
    <property type="match status" value="1"/>
</dbReference>
<keyword evidence="2" id="KW-0436">Ligase</keyword>
<dbReference type="Pfam" id="PF13193">
    <property type="entry name" value="AMP-binding_C"/>
    <property type="match status" value="1"/>
</dbReference>
<dbReference type="GO" id="GO:0016405">
    <property type="term" value="F:CoA-ligase activity"/>
    <property type="evidence" value="ECO:0007669"/>
    <property type="project" value="TreeGrafter"/>
</dbReference>
<comment type="caution">
    <text evidence="5">The sequence shown here is derived from an EMBL/GenBank/DDBJ whole genome shotgun (WGS) entry which is preliminary data.</text>
</comment>
<evidence type="ECO:0000259" key="3">
    <source>
        <dbReference type="Pfam" id="PF00501"/>
    </source>
</evidence>
<dbReference type="InterPro" id="IPR000873">
    <property type="entry name" value="AMP-dep_synth/lig_dom"/>
</dbReference>
<name>A0A9P7QI97_9HYPO</name>